<dbReference type="AlphaFoldDB" id="A0A927C0G5"/>
<name>A0A927C0G5_9GAMM</name>
<dbReference type="PANTHER" id="PTHR10434">
    <property type="entry name" value="1-ACYL-SN-GLYCEROL-3-PHOSPHATE ACYLTRANSFERASE"/>
    <property type="match status" value="1"/>
</dbReference>
<keyword evidence="6" id="KW-1185">Reference proteome</keyword>
<dbReference type="GO" id="GO:0003841">
    <property type="term" value="F:1-acylglycerol-3-phosphate O-acyltransferase activity"/>
    <property type="evidence" value="ECO:0007669"/>
    <property type="project" value="TreeGrafter"/>
</dbReference>
<evidence type="ECO:0000313" key="6">
    <source>
        <dbReference type="Proteomes" id="UP000610558"/>
    </source>
</evidence>
<dbReference type="RefSeq" id="WP_190764376.1">
    <property type="nucleotide sequence ID" value="NZ_JACXLD010000004.1"/>
</dbReference>
<dbReference type="InterPro" id="IPR002123">
    <property type="entry name" value="Plipid/glycerol_acylTrfase"/>
</dbReference>
<protein>
    <submittedName>
        <fullName evidence="5">Lysophospholipid acyltransferase family protein</fullName>
    </submittedName>
</protein>
<comment type="caution">
    <text evidence="5">The sequence shown here is derived from an EMBL/GenBank/DDBJ whole genome shotgun (WGS) entry which is preliminary data.</text>
</comment>
<evidence type="ECO:0000313" key="5">
    <source>
        <dbReference type="EMBL" id="MBD2858975.1"/>
    </source>
</evidence>
<proteinExistence type="predicted"/>
<evidence type="ECO:0000256" key="3">
    <source>
        <dbReference type="ARBA" id="ARBA00023315"/>
    </source>
</evidence>
<dbReference type="SMART" id="SM00563">
    <property type="entry name" value="PlsC"/>
    <property type="match status" value="1"/>
</dbReference>
<evidence type="ECO:0000259" key="4">
    <source>
        <dbReference type="SMART" id="SM00563"/>
    </source>
</evidence>
<evidence type="ECO:0000256" key="2">
    <source>
        <dbReference type="ARBA" id="ARBA00022679"/>
    </source>
</evidence>
<keyword evidence="2" id="KW-0808">Transferase</keyword>
<accession>A0A927C0G5</accession>
<dbReference type="GO" id="GO:0006654">
    <property type="term" value="P:phosphatidic acid biosynthetic process"/>
    <property type="evidence" value="ECO:0007669"/>
    <property type="project" value="TreeGrafter"/>
</dbReference>
<organism evidence="5 6">
    <name type="scientific">Spongiibacter pelagi</name>
    <dbReference type="NCBI Taxonomy" id="2760804"/>
    <lineage>
        <taxon>Bacteria</taxon>
        <taxon>Pseudomonadati</taxon>
        <taxon>Pseudomonadota</taxon>
        <taxon>Gammaproteobacteria</taxon>
        <taxon>Cellvibrionales</taxon>
        <taxon>Spongiibacteraceae</taxon>
        <taxon>Spongiibacter</taxon>
    </lineage>
</organism>
<sequence length="193" mass="22287">MQKLTIFKTPFLSGFFRGFFRLTTWLMRWEVVGQRPPEKKCMLIAAPHTSNWDFPTMMVVAFVLGLDVHWMGKHTLFPKGPLGAIMRWFGGLPIDRRKRHNTVDQMVDEYNQRDELLVLITPEGTRSKVEQWKAGFYHIAHGAGVPIYLGFVDTKTRKTGLGPAFHPTGNYEEDLKTIMAFYADKQGFKPEHQ</sequence>
<feature type="domain" description="Phospholipid/glycerol acyltransferase" evidence="4">
    <location>
        <begin position="42"/>
        <end position="152"/>
    </location>
</feature>
<dbReference type="Pfam" id="PF01553">
    <property type="entry name" value="Acyltransferase"/>
    <property type="match status" value="1"/>
</dbReference>
<gene>
    <name evidence="5" type="ORF">IB286_08100</name>
</gene>
<evidence type="ECO:0000256" key="1">
    <source>
        <dbReference type="ARBA" id="ARBA00005189"/>
    </source>
</evidence>
<dbReference type="CDD" id="cd07988">
    <property type="entry name" value="LPLAT_ABO13168-like"/>
    <property type="match status" value="1"/>
</dbReference>
<dbReference type="SUPFAM" id="SSF69593">
    <property type="entry name" value="Glycerol-3-phosphate (1)-acyltransferase"/>
    <property type="match status" value="1"/>
</dbReference>
<dbReference type="EMBL" id="JACXLD010000004">
    <property type="protein sequence ID" value="MBD2858975.1"/>
    <property type="molecule type" value="Genomic_DNA"/>
</dbReference>
<dbReference type="PANTHER" id="PTHR10434:SF9">
    <property type="entry name" value="PHOSPHOLIPID_GLYCEROL ACYLTRANSFERASE DOMAIN-CONTAINING PROTEIN"/>
    <property type="match status" value="1"/>
</dbReference>
<reference evidence="5" key="1">
    <citation type="submission" date="2020-09" db="EMBL/GenBank/DDBJ databases">
        <authorList>
            <person name="Yoon J.-W."/>
        </authorList>
    </citation>
    <scope>NUCLEOTIDE SEQUENCE</scope>
    <source>
        <strain evidence="5">KMU-158</strain>
    </source>
</reference>
<comment type="pathway">
    <text evidence="1">Lipid metabolism.</text>
</comment>
<keyword evidence="3 5" id="KW-0012">Acyltransferase</keyword>
<dbReference type="Proteomes" id="UP000610558">
    <property type="component" value="Unassembled WGS sequence"/>
</dbReference>